<evidence type="ECO:0000256" key="2">
    <source>
        <dbReference type="ARBA" id="ARBA00022475"/>
    </source>
</evidence>
<dbReference type="EMBL" id="CP040710">
    <property type="protein sequence ID" value="QCX00671.1"/>
    <property type="molecule type" value="Genomic_DNA"/>
</dbReference>
<keyword evidence="5 6" id="KW-0472">Membrane</keyword>
<dbReference type="CDD" id="cd01127">
    <property type="entry name" value="TrwB_TraG_TraD_VirD4"/>
    <property type="match status" value="1"/>
</dbReference>
<keyword evidence="9" id="KW-1185">Reference proteome</keyword>
<dbReference type="PANTHER" id="PTHR37937:SF1">
    <property type="entry name" value="CONJUGATIVE TRANSFER: DNA TRANSPORT"/>
    <property type="match status" value="1"/>
</dbReference>
<dbReference type="RefSeq" id="WP_138853016.1">
    <property type="nucleotide sequence ID" value="NZ_CP040710.1"/>
</dbReference>
<evidence type="ECO:0000256" key="5">
    <source>
        <dbReference type="ARBA" id="ARBA00023136"/>
    </source>
</evidence>
<reference evidence="8 9" key="1">
    <citation type="submission" date="2019-05" db="EMBL/GenBank/DDBJ databases">
        <title>Genome sequencing of F202Z8.</title>
        <authorList>
            <person name="Kwon Y.M."/>
        </authorList>
    </citation>
    <scope>NUCLEOTIDE SEQUENCE [LARGE SCALE GENOMIC DNA]</scope>
    <source>
        <strain evidence="8 9">F202Z8</strain>
    </source>
</reference>
<dbReference type="InterPro" id="IPR027417">
    <property type="entry name" value="P-loop_NTPase"/>
</dbReference>
<accession>A0A5B7SUT7</accession>
<dbReference type="Pfam" id="PF12696">
    <property type="entry name" value="TraG-D_C"/>
    <property type="match status" value="1"/>
</dbReference>
<dbReference type="SUPFAM" id="SSF52540">
    <property type="entry name" value="P-loop containing nucleoside triphosphate hydrolases"/>
    <property type="match status" value="1"/>
</dbReference>
<protein>
    <submittedName>
        <fullName evidence="8">Conjugal transfer protein TraG</fullName>
    </submittedName>
</protein>
<evidence type="ECO:0000256" key="3">
    <source>
        <dbReference type="ARBA" id="ARBA00022692"/>
    </source>
</evidence>
<feature type="transmembrane region" description="Helical" evidence="6">
    <location>
        <begin position="7"/>
        <end position="29"/>
    </location>
</feature>
<evidence type="ECO:0000313" key="8">
    <source>
        <dbReference type="EMBL" id="QCX00671.1"/>
    </source>
</evidence>
<evidence type="ECO:0000313" key="9">
    <source>
        <dbReference type="Proteomes" id="UP000310017"/>
    </source>
</evidence>
<keyword evidence="2" id="KW-1003">Cell membrane</keyword>
<organism evidence="8 9">
    <name type="scientific">Aggregatimonas sangjinii</name>
    <dbReference type="NCBI Taxonomy" id="2583587"/>
    <lineage>
        <taxon>Bacteria</taxon>
        <taxon>Pseudomonadati</taxon>
        <taxon>Bacteroidota</taxon>
        <taxon>Flavobacteriia</taxon>
        <taxon>Flavobacteriales</taxon>
        <taxon>Flavobacteriaceae</taxon>
        <taxon>Aggregatimonas</taxon>
    </lineage>
</organism>
<dbReference type="Gene3D" id="3.40.50.300">
    <property type="entry name" value="P-loop containing nucleotide triphosphate hydrolases"/>
    <property type="match status" value="2"/>
</dbReference>
<feature type="transmembrane region" description="Helical" evidence="6">
    <location>
        <begin position="95"/>
        <end position="113"/>
    </location>
</feature>
<feature type="transmembrane region" description="Helical" evidence="6">
    <location>
        <begin position="63"/>
        <end position="83"/>
    </location>
</feature>
<dbReference type="AlphaFoldDB" id="A0A5B7SUT7"/>
<dbReference type="OrthoDB" id="102453at2"/>
<comment type="subcellular location">
    <subcellularLocation>
        <location evidence="1">Cell membrane</location>
        <topology evidence="1">Multi-pass membrane protein</topology>
    </subcellularLocation>
</comment>
<gene>
    <name evidence="8" type="ORF">FGM00_11340</name>
</gene>
<dbReference type="PANTHER" id="PTHR37937">
    <property type="entry name" value="CONJUGATIVE TRANSFER: DNA TRANSPORT"/>
    <property type="match status" value="1"/>
</dbReference>
<keyword evidence="4 6" id="KW-1133">Transmembrane helix</keyword>
<evidence type="ECO:0000256" key="1">
    <source>
        <dbReference type="ARBA" id="ARBA00004651"/>
    </source>
</evidence>
<keyword evidence="3 6" id="KW-0812">Transmembrane</keyword>
<proteinExistence type="predicted"/>
<feature type="domain" description="TraD/TraG TraM recognition site" evidence="7">
    <location>
        <begin position="447"/>
        <end position="559"/>
    </location>
</feature>
<evidence type="ECO:0000259" key="7">
    <source>
        <dbReference type="Pfam" id="PF12696"/>
    </source>
</evidence>
<dbReference type="GO" id="GO:0005886">
    <property type="term" value="C:plasma membrane"/>
    <property type="evidence" value="ECO:0007669"/>
    <property type="project" value="UniProtKB-SubCell"/>
</dbReference>
<dbReference type="Proteomes" id="UP000310017">
    <property type="component" value="Chromosome"/>
</dbReference>
<dbReference type="KEGG" id="asag:FGM00_11340"/>
<evidence type="ECO:0000256" key="6">
    <source>
        <dbReference type="SAM" id="Phobius"/>
    </source>
</evidence>
<evidence type="ECO:0000256" key="4">
    <source>
        <dbReference type="ARBA" id="ARBA00022989"/>
    </source>
</evidence>
<name>A0A5B7SUT7_9FLAO</name>
<sequence>MKDEKLSIDVLFIMVFVTCFLFILGEMYVNYYTFLFQKGIEIRQVTTVLLKIVKVVPFDENPVLMRVIILLVVSFISLGFKVKKKPEEDNKQNKYVLFVALFSLIFIISPLLIGQLYLYFGITFISFTGFMASYIRLRRHFRYFGSKDEFNEKNQEFKQGNSVQENPYSVNFKTDKGTVNVVNPFRATMVLGTPGSGKSYSVIEEYIRQHIQKQFTMMVYDFKYPSLAKETHAFFNYYKALYNIEPKFTVISLDDLSESNFVNPINPTLIRKAADAIEASQTVLYNLNKEWITKKDFFAQSAISYFACCIYFLKIYEEGKYCTLPHAIALASCPDEQVFKIFVNYPELKFFMTPFADALAKEAYEQLAGQTASARIPLSQLATKELFWVMGNNVYPEMNVSLDINNPEAPTIFILANSPTTQTTNSPALGLVATQLLKEINKQGKQPCSVIIDELPTMYFMGLDNLIATARSNKISTTIGMQDLEQLKRDYGDKIAETIFNIVGNIFSGSVRSGTATKLQEIFGKKKQKLKNVSVDTGSTSYTINESLEFVIPVSTISQLSQGEFVGVVADNFGEEINRKIFRGKIKVDKRVDQIVKPMPTIIPEESLDDLVEGNFKRIVDEIDILVTYELNAIYEEENKAAESASDLEDAKADFFSLETKEDQV</sequence>
<dbReference type="InterPro" id="IPR051539">
    <property type="entry name" value="T4SS-coupling_protein"/>
</dbReference>
<dbReference type="InterPro" id="IPR032689">
    <property type="entry name" value="TraG-D_C"/>
</dbReference>